<reference evidence="2" key="1">
    <citation type="journal article" date="2019" name="Int. J. Syst. Evol. Microbiol.">
        <title>The Global Catalogue of Microorganisms (GCM) 10K type strain sequencing project: providing services to taxonomists for standard genome sequencing and annotation.</title>
        <authorList>
            <consortium name="The Broad Institute Genomics Platform"/>
            <consortium name="The Broad Institute Genome Sequencing Center for Infectious Disease"/>
            <person name="Wu L."/>
            <person name="Ma J."/>
        </authorList>
    </citation>
    <scope>NUCLEOTIDE SEQUENCE [LARGE SCALE GENOMIC DNA]</scope>
    <source>
        <strain evidence="2">CCUG 53903</strain>
    </source>
</reference>
<organism evidence="1 2">
    <name type="scientific">Nonomuraea insulae</name>
    <dbReference type="NCBI Taxonomy" id="1616787"/>
    <lineage>
        <taxon>Bacteria</taxon>
        <taxon>Bacillati</taxon>
        <taxon>Actinomycetota</taxon>
        <taxon>Actinomycetes</taxon>
        <taxon>Streptosporangiales</taxon>
        <taxon>Streptosporangiaceae</taxon>
        <taxon>Nonomuraea</taxon>
    </lineage>
</organism>
<protein>
    <submittedName>
        <fullName evidence="1">Uncharacterized protein</fullName>
    </submittedName>
</protein>
<proteinExistence type="predicted"/>
<dbReference type="EMBL" id="JBHSPA010000024">
    <property type="protein sequence ID" value="MFC5826296.1"/>
    <property type="molecule type" value="Genomic_DNA"/>
</dbReference>
<evidence type="ECO:0000313" key="2">
    <source>
        <dbReference type="Proteomes" id="UP001596058"/>
    </source>
</evidence>
<keyword evidence="2" id="KW-1185">Reference proteome</keyword>
<accession>A0ABW1CNE1</accession>
<evidence type="ECO:0000313" key="1">
    <source>
        <dbReference type="EMBL" id="MFC5826296.1"/>
    </source>
</evidence>
<comment type="caution">
    <text evidence="1">The sequence shown here is derived from an EMBL/GenBank/DDBJ whole genome shotgun (WGS) entry which is preliminary data.</text>
</comment>
<sequence length="42" mass="4577">MNGPDATVLPALFAIATEFGVPPAALRAKVHQRIYIVKAWGW</sequence>
<dbReference type="RefSeq" id="WP_379515811.1">
    <property type="nucleotide sequence ID" value="NZ_JBHSPA010000024.1"/>
</dbReference>
<name>A0ABW1CNE1_9ACTN</name>
<gene>
    <name evidence="1" type="ORF">ACFPZ3_20725</name>
</gene>
<dbReference type="Proteomes" id="UP001596058">
    <property type="component" value="Unassembled WGS sequence"/>
</dbReference>